<sequence length="144" mass="16619">MEPGDYWESRLKHALATCRVFVPIYNSRYFRREWCGKEWDAFARRQRLRTGPYTGNAIIPVLWVGEQHLTLPPVAAEVQYAHPDLGKDYVQSGLYGLKQAGRHAKYRSSVWSLAQMIVKVAQQTSLEPCDVELFSDLRNVFEGE</sequence>
<gene>
    <name evidence="2" type="ORF">SBD_5159</name>
</gene>
<dbReference type="InterPro" id="IPR035897">
    <property type="entry name" value="Toll_tir_struct_dom_sf"/>
</dbReference>
<feature type="domain" description="TIR" evidence="1">
    <location>
        <begin position="2"/>
        <end position="81"/>
    </location>
</feature>
<proteinExistence type="predicted"/>
<reference evidence="3" key="1">
    <citation type="journal article" date="2013" name="Genome Announc.">
        <title>Draft Genome Sequence of Streptomyces bottropensis ATCC 25435, a Bottromycin-Producing Actinomycete.</title>
        <authorList>
            <person name="Zhang H."/>
            <person name="Zhou W."/>
            <person name="Zhuang Y."/>
            <person name="Liang X."/>
            <person name="Liu T."/>
        </authorList>
    </citation>
    <scope>NUCLEOTIDE SEQUENCE [LARGE SCALE GENOMIC DNA]</scope>
    <source>
        <strain evidence="3">ATCC 25435</strain>
    </source>
</reference>
<name>M3FKZ6_9ACTN</name>
<dbReference type="SUPFAM" id="SSF52200">
    <property type="entry name" value="Toll/Interleukin receptor TIR domain"/>
    <property type="match status" value="1"/>
</dbReference>
<dbReference type="Proteomes" id="UP000030760">
    <property type="component" value="Unassembled WGS sequence"/>
</dbReference>
<evidence type="ECO:0000259" key="1">
    <source>
        <dbReference type="Pfam" id="PF13676"/>
    </source>
</evidence>
<evidence type="ECO:0000313" key="3">
    <source>
        <dbReference type="Proteomes" id="UP000030760"/>
    </source>
</evidence>
<dbReference type="Pfam" id="PF13676">
    <property type="entry name" value="TIR_2"/>
    <property type="match status" value="1"/>
</dbReference>
<dbReference type="NCBIfam" id="NF040588">
    <property type="entry name" value="FxsC_Nterm"/>
    <property type="match status" value="1"/>
</dbReference>
<dbReference type="InterPro" id="IPR000157">
    <property type="entry name" value="TIR_dom"/>
</dbReference>
<dbReference type="AlphaFoldDB" id="M3FKZ6"/>
<evidence type="ECO:0000313" key="2">
    <source>
        <dbReference type="EMBL" id="EMF53615.1"/>
    </source>
</evidence>
<dbReference type="InterPro" id="IPR047603">
    <property type="entry name" value="FxsC_N"/>
</dbReference>
<organism evidence="2 3">
    <name type="scientific">Streptomyces bottropensis ATCC 25435</name>
    <dbReference type="NCBI Taxonomy" id="1054862"/>
    <lineage>
        <taxon>Bacteria</taxon>
        <taxon>Bacillati</taxon>
        <taxon>Actinomycetota</taxon>
        <taxon>Actinomycetes</taxon>
        <taxon>Kitasatosporales</taxon>
        <taxon>Streptomycetaceae</taxon>
        <taxon>Streptomyces</taxon>
    </lineage>
</organism>
<dbReference type="GO" id="GO:0007165">
    <property type="term" value="P:signal transduction"/>
    <property type="evidence" value="ECO:0007669"/>
    <property type="project" value="InterPro"/>
</dbReference>
<accession>M3FKZ6</accession>
<dbReference type="EMBL" id="KB405089">
    <property type="protein sequence ID" value="EMF53615.1"/>
    <property type="molecule type" value="Genomic_DNA"/>
</dbReference>
<dbReference type="Gene3D" id="3.40.50.10140">
    <property type="entry name" value="Toll/interleukin-1 receptor homology (TIR) domain"/>
    <property type="match status" value="1"/>
</dbReference>
<protein>
    <recommendedName>
        <fullName evidence="1">TIR domain-containing protein</fullName>
    </recommendedName>
</protein>